<dbReference type="InterPro" id="IPR011009">
    <property type="entry name" value="Kinase-like_dom_sf"/>
</dbReference>
<dbReference type="EMBL" id="BAAANF010000027">
    <property type="protein sequence ID" value="GAA1717240.1"/>
    <property type="molecule type" value="Genomic_DNA"/>
</dbReference>
<organism evidence="2 3">
    <name type="scientific">Kribbella yunnanensis</name>
    <dbReference type="NCBI Taxonomy" id="190194"/>
    <lineage>
        <taxon>Bacteria</taxon>
        <taxon>Bacillati</taxon>
        <taxon>Actinomycetota</taxon>
        <taxon>Actinomycetes</taxon>
        <taxon>Propionibacteriales</taxon>
        <taxon>Kribbellaceae</taxon>
        <taxon>Kribbella</taxon>
    </lineage>
</organism>
<protein>
    <recommendedName>
        <fullName evidence="1">Aminoglycoside phosphotransferase domain-containing protein</fullName>
    </recommendedName>
</protein>
<comment type="caution">
    <text evidence="2">The sequence shown here is derived from an EMBL/GenBank/DDBJ whole genome shotgun (WGS) entry which is preliminary data.</text>
</comment>
<feature type="domain" description="Aminoglycoside phosphotransferase" evidence="1">
    <location>
        <begin position="29"/>
        <end position="193"/>
    </location>
</feature>
<evidence type="ECO:0000313" key="2">
    <source>
        <dbReference type="EMBL" id="GAA1717240.1"/>
    </source>
</evidence>
<dbReference type="RefSeq" id="WP_344164107.1">
    <property type="nucleotide sequence ID" value="NZ_BAAANF010000027.1"/>
</dbReference>
<accession>A0ABP4V8Z2</accession>
<evidence type="ECO:0000313" key="3">
    <source>
        <dbReference type="Proteomes" id="UP001500280"/>
    </source>
</evidence>
<sequence>MAADPRLELVAEVNHHMGSGLRLVGIADHGQSGGAAFVEWPDGRPGVVTRSSLPMADLARTAEVLGAARSAGVLVPRHEAFVELTDGVAVVQERLPGRPARRTDVEVIDALLAVTDEFVGLLAERTDVPPPSPHLYESGLEQHSPRSRRLLRRIHELGDYEMTGTDLVHPDFTVPNVLFDDHGQLSGVVDWNLGAFRGDRHWALVKLRFDLAWAAAQPGDEQPDTRPEAIERLDRALETRLEPEVLLAYWAHWTLTQLHWAVLHDDTAVIDLHLELGESRLLEWR</sequence>
<dbReference type="InterPro" id="IPR002575">
    <property type="entry name" value="Aminoglycoside_PTrfase"/>
</dbReference>
<dbReference type="SUPFAM" id="SSF56112">
    <property type="entry name" value="Protein kinase-like (PK-like)"/>
    <property type="match status" value="1"/>
</dbReference>
<dbReference type="Proteomes" id="UP001500280">
    <property type="component" value="Unassembled WGS sequence"/>
</dbReference>
<dbReference type="Gene3D" id="3.90.1200.10">
    <property type="match status" value="1"/>
</dbReference>
<gene>
    <name evidence="2" type="ORF">GCM10009745_77440</name>
</gene>
<proteinExistence type="predicted"/>
<name>A0ABP4V8Z2_9ACTN</name>
<dbReference type="Pfam" id="PF01636">
    <property type="entry name" value="APH"/>
    <property type="match status" value="1"/>
</dbReference>
<evidence type="ECO:0000259" key="1">
    <source>
        <dbReference type="Pfam" id="PF01636"/>
    </source>
</evidence>
<reference evidence="3" key="1">
    <citation type="journal article" date="2019" name="Int. J. Syst. Evol. Microbiol.">
        <title>The Global Catalogue of Microorganisms (GCM) 10K type strain sequencing project: providing services to taxonomists for standard genome sequencing and annotation.</title>
        <authorList>
            <consortium name="The Broad Institute Genomics Platform"/>
            <consortium name="The Broad Institute Genome Sequencing Center for Infectious Disease"/>
            <person name="Wu L."/>
            <person name="Ma J."/>
        </authorList>
    </citation>
    <scope>NUCLEOTIDE SEQUENCE [LARGE SCALE GENOMIC DNA]</scope>
    <source>
        <strain evidence="3">JCM 14307</strain>
    </source>
</reference>
<keyword evidence="3" id="KW-1185">Reference proteome</keyword>